<accession>A0A938XZ17</accession>
<dbReference type="SUPFAM" id="SSF54373">
    <property type="entry name" value="FAD-linked reductases, C-terminal domain"/>
    <property type="match status" value="1"/>
</dbReference>
<dbReference type="InterPro" id="IPR036188">
    <property type="entry name" value="FAD/NAD-bd_sf"/>
</dbReference>
<dbReference type="EMBL" id="JAFBEB010000003">
    <property type="protein sequence ID" value="MBM7589514.1"/>
    <property type="molecule type" value="Genomic_DNA"/>
</dbReference>
<dbReference type="PANTHER" id="PTHR46056:SF12">
    <property type="entry name" value="LONG-CHAIN-ALCOHOL OXIDASE"/>
    <property type="match status" value="1"/>
</dbReference>
<keyword evidence="3" id="KW-0274">FAD</keyword>
<reference evidence="7" key="1">
    <citation type="submission" date="2021-01" db="EMBL/GenBank/DDBJ databases">
        <title>Genomic Encyclopedia of Type Strains, Phase IV (KMG-IV): sequencing the most valuable type-strain genomes for metagenomic binning, comparative biology and taxonomic classification.</title>
        <authorList>
            <person name="Goeker M."/>
        </authorList>
    </citation>
    <scope>NUCLEOTIDE SEQUENCE</scope>
    <source>
        <strain evidence="7">DSM 25523</strain>
    </source>
</reference>
<dbReference type="PANTHER" id="PTHR46056">
    <property type="entry name" value="LONG-CHAIN-ALCOHOL OXIDASE"/>
    <property type="match status" value="1"/>
</dbReference>
<name>A0A938XZ17_9BACL</name>
<proteinExistence type="inferred from homology"/>
<dbReference type="SUPFAM" id="SSF51905">
    <property type="entry name" value="FAD/NAD(P)-binding domain"/>
    <property type="match status" value="1"/>
</dbReference>
<protein>
    <submittedName>
        <fullName evidence="7">Gluconate 2-dehydrogenase alpha chain</fullName>
        <ecNumber evidence="7">1.1.99.3</ecNumber>
    </submittedName>
</protein>
<evidence type="ECO:0000256" key="2">
    <source>
        <dbReference type="ARBA" id="ARBA00022630"/>
    </source>
</evidence>
<dbReference type="RefSeq" id="WP_204517247.1">
    <property type="nucleotide sequence ID" value="NZ_BAABIN010000038.1"/>
</dbReference>
<comment type="similarity">
    <text evidence="1">Belongs to the GMC oxidoreductase family.</text>
</comment>
<keyword evidence="8" id="KW-1185">Reference proteome</keyword>
<evidence type="ECO:0000313" key="8">
    <source>
        <dbReference type="Proteomes" id="UP000717624"/>
    </source>
</evidence>
<keyword evidence="2" id="KW-0285">Flavoprotein</keyword>
<evidence type="ECO:0000313" key="7">
    <source>
        <dbReference type="EMBL" id="MBM7589514.1"/>
    </source>
</evidence>
<dbReference type="Pfam" id="PF05199">
    <property type="entry name" value="GMC_oxred_C"/>
    <property type="match status" value="1"/>
</dbReference>
<evidence type="ECO:0000259" key="6">
    <source>
        <dbReference type="Pfam" id="PF05199"/>
    </source>
</evidence>
<comment type="caution">
    <text evidence="7">The sequence shown here is derived from an EMBL/GenBank/DDBJ whole genome shotgun (WGS) entry which is preliminary data.</text>
</comment>
<dbReference type="InterPro" id="IPR000172">
    <property type="entry name" value="GMC_OxRdtase_N"/>
</dbReference>
<organism evidence="7 8">
    <name type="scientific">Brevibacillus fulvus</name>
    <dbReference type="NCBI Taxonomy" id="1125967"/>
    <lineage>
        <taxon>Bacteria</taxon>
        <taxon>Bacillati</taxon>
        <taxon>Bacillota</taxon>
        <taxon>Bacilli</taxon>
        <taxon>Bacillales</taxon>
        <taxon>Paenibacillaceae</taxon>
        <taxon>Brevibacillus</taxon>
    </lineage>
</organism>
<gene>
    <name evidence="7" type="ORF">JOD01_001114</name>
</gene>
<dbReference type="InterPro" id="IPR007867">
    <property type="entry name" value="GMC_OxRtase_C"/>
</dbReference>
<evidence type="ECO:0000256" key="3">
    <source>
        <dbReference type="ARBA" id="ARBA00022827"/>
    </source>
</evidence>
<feature type="domain" description="Glucose-methanol-choline oxidoreductase N-terminal" evidence="5">
    <location>
        <begin position="219"/>
        <end position="328"/>
    </location>
</feature>
<evidence type="ECO:0000256" key="4">
    <source>
        <dbReference type="ARBA" id="ARBA00023002"/>
    </source>
</evidence>
<dbReference type="EC" id="1.1.99.3" evidence="7"/>
<evidence type="ECO:0000256" key="1">
    <source>
        <dbReference type="ARBA" id="ARBA00010790"/>
    </source>
</evidence>
<dbReference type="Proteomes" id="UP000717624">
    <property type="component" value="Unassembled WGS sequence"/>
</dbReference>
<evidence type="ECO:0000259" key="5">
    <source>
        <dbReference type="Pfam" id="PF00732"/>
    </source>
</evidence>
<feature type="domain" description="Glucose-methanol-choline oxidoreductase C-terminal" evidence="6">
    <location>
        <begin position="428"/>
        <end position="552"/>
    </location>
</feature>
<dbReference type="GO" id="GO:0050660">
    <property type="term" value="F:flavin adenine dinucleotide binding"/>
    <property type="evidence" value="ECO:0007669"/>
    <property type="project" value="InterPro"/>
</dbReference>
<dbReference type="Pfam" id="PF00732">
    <property type="entry name" value="GMC_oxred_N"/>
    <property type="match status" value="1"/>
</dbReference>
<dbReference type="AlphaFoldDB" id="A0A938XZ17"/>
<keyword evidence="4 7" id="KW-0560">Oxidoreductase</keyword>
<dbReference type="Gene3D" id="3.50.50.60">
    <property type="entry name" value="FAD/NAD(P)-binding domain"/>
    <property type="match status" value="2"/>
</dbReference>
<sequence>MAKTLPKVDIVTVGVGWVGGIIAAELTKKGYKVVGIERGRERSTSDYFFGHDELRYSERYELMTDISKDTVSIRHNMKQRALPMREWGSFLIGDGVGGSANHWSGSVTRFLPYDFEIYSQTVDRYGKAKIPQDMTVQDWGITYEELEKYYQMWEATSGISGEENPHPGLPKFKWPTKPMMMTPIMELFKKAALDLKMHPYISGSANLSEIYTNPDGMTINACQYCGFCERFGCEYGAKSDPTITVVPVAKKTGNYEIRTHSVVRRVLHKDGKATGVSYINTLTGEEFIQPAEVVVLSAWTFGNVKILLNSKLGRPYDPTTGQGVIGKNYTYQSTAGKSTAFFDQQFNLYAGTGALAMAADDFNGDLFDHSELNFIHGGQIKLSAKGDLPIKTNNVPDGTPGWGREFKEKSLEYTNKSIAIGASASCMPNRYNYLDLDPTYRDAYGDPILRMTFNWTDQDRNLVKFLGEKTAAVAKQMGAKEVKQGGKLKDYDSTSYQSTHNVGGAIMGADPETSALNNYLQMWDCENVFVPGANAFPHNSATNPTGTVAALAYRAAEGIEKYLKTGGPLV</sequence>
<dbReference type="GO" id="GO:0033717">
    <property type="term" value="F:gluconate 2-dehydrogenase (acceptor) activity"/>
    <property type="evidence" value="ECO:0007669"/>
    <property type="project" value="UniProtKB-EC"/>
</dbReference>